<reference evidence="2 3" key="1">
    <citation type="journal article" date="2013" name="Proc. Natl. Acad. Sci. U.S.A.">
        <title>The king cobra genome reveals dynamic gene evolution and adaptation in the snake venom system.</title>
        <authorList>
            <person name="Vonk F.J."/>
            <person name="Casewell N.R."/>
            <person name="Henkel C.V."/>
            <person name="Heimberg A.M."/>
            <person name="Jansen H.J."/>
            <person name="McCleary R.J."/>
            <person name="Kerkkamp H.M."/>
            <person name="Vos R.A."/>
            <person name="Guerreiro I."/>
            <person name="Calvete J.J."/>
            <person name="Wuster W."/>
            <person name="Woods A.E."/>
            <person name="Logan J.M."/>
            <person name="Harrison R.A."/>
            <person name="Castoe T.A."/>
            <person name="de Koning A.P."/>
            <person name="Pollock D.D."/>
            <person name="Yandell M."/>
            <person name="Calderon D."/>
            <person name="Renjifo C."/>
            <person name="Currier R.B."/>
            <person name="Salgado D."/>
            <person name="Pla D."/>
            <person name="Sanz L."/>
            <person name="Hyder A.S."/>
            <person name="Ribeiro J.M."/>
            <person name="Arntzen J.W."/>
            <person name="van den Thillart G.E."/>
            <person name="Boetzer M."/>
            <person name="Pirovano W."/>
            <person name="Dirks R.P."/>
            <person name="Spaink H.P."/>
            <person name="Duboule D."/>
            <person name="McGlinn E."/>
            <person name="Kini R.M."/>
            <person name="Richardson M.K."/>
        </authorList>
    </citation>
    <scope>NUCLEOTIDE SEQUENCE</scope>
    <source>
        <tissue evidence="2">Blood</tissue>
    </source>
</reference>
<feature type="region of interest" description="Disordered" evidence="1">
    <location>
        <begin position="54"/>
        <end position="79"/>
    </location>
</feature>
<gene>
    <name evidence="2" type="primary">IL1RAPL1</name>
    <name evidence="2" type="ORF">L345_14781</name>
</gene>
<evidence type="ECO:0000313" key="3">
    <source>
        <dbReference type="Proteomes" id="UP000018936"/>
    </source>
</evidence>
<sequence>MAGKLQYWPENLLEGLDHELDQTCVCRGVPDCIHKWYLMAMAMDLELYPHKKEAKNATRQGKVPASSDPVDASEDTNDPLFSEKTECQVTTWRPSILLKKDTLVIREVTEDDIGNYTCELKYGLFSVRRTTELTVTART</sequence>
<keyword evidence="3" id="KW-1185">Reference proteome</keyword>
<dbReference type="AlphaFoldDB" id="V8NB68"/>
<organism evidence="2 3">
    <name type="scientific">Ophiophagus hannah</name>
    <name type="common">King cobra</name>
    <name type="synonym">Naja hannah</name>
    <dbReference type="NCBI Taxonomy" id="8665"/>
    <lineage>
        <taxon>Eukaryota</taxon>
        <taxon>Metazoa</taxon>
        <taxon>Chordata</taxon>
        <taxon>Craniata</taxon>
        <taxon>Vertebrata</taxon>
        <taxon>Euteleostomi</taxon>
        <taxon>Lepidosauria</taxon>
        <taxon>Squamata</taxon>
        <taxon>Bifurcata</taxon>
        <taxon>Unidentata</taxon>
        <taxon>Episquamata</taxon>
        <taxon>Toxicofera</taxon>
        <taxon>Serpentes</taxon>
        <taxon>Colubroidea</taxon>
        <taxon>Elapidae</taxon>
        <taxon>Elapinae</taxon>
        <taxon>Ophiophagus</taxon>
    </lineage>
</organism>
<keyword evidence="2" id="KW-0675">Receptor</keyword>
<accession>V8NB68</accession>
<protein>
    <submittedName>
        <fullName evidence="2">Interleukin-1 receptor accessory protein-like 1</fullName>
    </submittedName>
</protein>
<dbReference type="EMBL" id="AZIM01005541">
    <property type="protein sequence ID" value="ETE59489.1"/>
    <property type="molecule type" value="Genomic_DNA"/>
</dbReference>
<proteinExistence type="predicted"/>
<dbReference type="InterPro" id="IPR036179">
    <property type="entry name" value="Ig-like_dom_sf"/>
</dbReference>
<name>V8NB68_OPHHA</name>
<comment type="caution">
    <text evidence="2">The sequence shown here is derived from an EMBL/GenBank/DDBJ whole genome shotgun (WGS) entry which is preliminary data.</text>
</comment>
<dbReference type="SUPFAM" id="SSF48726">
    <property type="entry name" value="Immunoglobulin"/>
    <property type="match status" value="1"/>
</dbReference>
<dbReference type="OrthoDB" id="9925886at2759"/>
<evidence type="ECO:0000313" key="2">
    <source>
        <dbReference type="EMBL" id="ETE59489.1"/>
    </source>
</evidence>
<dbReference type="Gene3D" id="2.60.40.10">
    <property type="entry name" value="Immunoglobulins"/>
    <property type="match status" value="1"/>
</dbReference>
<evidence type="ECO:0000256" key="1">
    <source>
        <dbReference type="SAM" id="MobiDB-lite"/>
    </source>
</evidence>
<feature type="non-terminal residue" evidence="2">
    <location>
        <position position="1"/>
    </location>
</feature>
<dbReference type="InterPro" id="IPR013783">
    <property type="entry name" value="Ig-like_fold"/>
</dbReference>
<dbReference type="Proteomes" id="UP000018936">
    <property type="component" value="Unassembled WGS sequence"/>
</dbReference>